<evidence type="ECO:0000313" key="3">
    <source>
        <dbReference type="Proteomes" id="UP000460718"/>
    </source>
</evidence>
<evidence type="ECO:0000256" key="1">
    <source>
        <dbReference type="SAM" id="MobiDB-lite"/>
    </source>
</evidence>
<dbReference type="AlphaFoldDB" id="A0A6A3HZF0"/>
<feature type="region of interest" description="Disordered" evidence="1">
    <location>
        <begin position="98"/>
        <end position="137"/>
    </location>
</feature>
<name>A0A6A3HZF0_9STRA</name>
<comment type="caution">
    <text evidence="2">The sequence shown here is derived from an EMBL/GenBank/DDBJ whole genome shotgun (WGS) entry which is preliminary data.</text>
</comment>
<dbReference type="Proteomes" id="UP000460718">
    <property type="component" value="Unassembled WGS sequence"/>
</dbReference>
<organism evidence="2 3">
    <name type="scientific">Phytophthora fragariae</name>
    <dbReference type="NCBI Taxonomy" id="53985"/>
    <lineage>
        <taxon>Eukaryota</taxon>
        <taxon>Sar</taxon>
        <taxon>Stramenopiles</taxon>
        <taxon>Oomycota</taxon>
        <taxon>Peronosporomycetes</taxon>
        <taxon>Peronosporales</taxon>
        <taxon>Peronosporaceae</taxon>
        <taxon>Phytophthora</taxon>
    </lineage>
</organism>
<reference evidence="2 3" key="1">
    <citation type="submission" date="2018-09" db="EMBL/GenBank/DDBJ databases">
        <title>Genomic investigation of the strawberry pathogen Phytophthora fragariae indicates pathogenicity is determined by transcriptional variation in three key races.</title>
        <authorList>
            <person name="Adams T.M."/>
            <person name="Armitage A.D."/>
            <person name="Sobczyk M.K."/>
            <person name="Bates H.J."/>
            <person name="Dunwell J.M."/>
            <person name="Nellist C.F."/>
            <person name="Harrison R.J."/>
        </authorList>
    </citation>
    <scope>NUCLEOTIDE SEQUENCE [LARGE SCALE GENOMIC DNA]</scope>
    <source>
        <strain evidence="2 3">SCRP245</strain>
    </source>
</reference>
<feature type="compositionally biased region" description="Polar residues" evidence="1">
    <location>
        <begin position="113"/>
        <end position="124"/>
    </location>
</feature>
<proteinExistence type="predicted"/>
<accession>A0A6A3HZF0</accession>
<dbReference type="EMBL" id="QXFW01002836">
    <property type="protein sequence ID" value="KAE8975021.1"/>
    <property type="molecule type" value="Genomic_DNA"/>
</dbReference>
<sequence>MDHVTMSVADIQEQADELQAFMDMALEESGLHAMKPDMEPGVCDSPPEQDAELHAMQPVELVQQGSQPTSTTVTVKVNAVKPDHKSNLFIKKGRITRKITPSGTGRSGVSKFTVRTDSRPNAQTLGHGADQGEWARPRAACGRTATKCKDKGDGVAAGAPD</sequence>
<protein>
    <submittedName>
        <fullName evidence="2">Uncharacterized protein</fullName>
    </submittedName>
</protein>
<evidence type="ECO:0000313" key="2">
    <source>
        <dbReference type="EMBL" id="KAE8975021.1"/>
    </source>
</evidence>
<gene>
    <name evidence="2" type="ORF">PF011_g24640</name>
</gene>